<proteinExistence type="predicted"/>
<comment type="caution">
    <text evidence="5">The sequence shown here is derived from an EMBL/GenBank/DDBJ whole genome shotgun (WGS) entry which is preliminary data.</text>
</comment>
<evidence type="ECO:0000313" key="5">
    <source>
        <dbReference type="EMBL" id="KAH3872065.1"/>
    </source>
</evidence>
<feature type="domain" description="Ras-GEF" evidence="3">
    <location>
        <begin position="197"/>
        <end position="444"/>
    </location>
</feature>
<dbReference type="PROSITE" id="PS50009">
    <property type="entry name" value="RASGEF_CAT"/>
    <property type="match status" value="1"/>
</dbReference>
<dbReference type="InterPro" id="IPR019804">
    <property type="entry name" value="Ras_G-nucl-exch_fac_CS"/>
</dbReference>
<dbReference type="GO" id="GO:0005085">
    <property type="term" value="F:guanyl-nucleotide exchange factor activity"/>
    <property type="evidence" value="ECO:0007669"/>
    <property type="project" value="UniProtKB-KW"/>
</dbReference>
<dbReference type="CDD" id="cd06224">
    <property type="entry name" value="REM"/>
    <property type="match status" value="1"/>
</dbReference>
<dbReference type="SMART" id="SM00229">
    <property type="entry name" value="RasGEFN"/>
    <property type="match status" value="1"/>
</dbReference>
<evidence type="ECO:0000259" key="4">
    <source>
        <dbReference type="PROSITE" id="PS50212"/>
    </source>
</evidence>
<dbReference type="Proteomes" id="UP000828390">
    <property type="component" value="Unassembled WGS sequence"/>
</dbReference>
<dbReference type="CDD" id="cd00155">
    <property type="entry name" value="RasGEF"/>
    <property type="match status" value="1"/>
</dbReference>
<dbReference type="GO" id="GO:0005886">
    <property type="term" value="C:plasma membrane"/>
    <property type="evidence" value="ECO:0007669"/>
    <property type="project" value="TreeGrafter"/>
</dbReference>
<dbReference type="EMBL" id="JAIWYP010000002">
    <property type="protein sequence ID" value="KAH3872065.1"/>
    <property type="molecule type" value="Genomic_DNA"/>
</dbReference>
<dbReference type="GO" id="GO:0007265">
    <property type="term" value="P:Ras protein signal transduction"/>
    <property type="evidence" value="ECO:0007669"/>
    <property type="project" value="TreeGrafter"/>
</dbReference>
<gene>
    <name evidence="5" type="ORF">DPMN_035278</name>
</gene>
<keyword evidence="6" id="KW-1185">Reference proteome</keyword>
<dbReference type="AlphaFoldDB" id="A0A9D4M990"/>
<dbReference type="InterPro" id="IPR036964">
    <property type="entry name" value="RASGEF_cat_dom_sf"/>
</dbReference>
<feature type="domain" description="N-terminal Ras-GEF" evidence="4">
    <location>
        <begin position="31"/>
        <end position="161"/>
    </location>
</feature>
<dbReference type="InterPro" id="IPR000651">
    <property type="entry name" value="Ras-like_Gua-exchang_fac_N"/>
</dbReference>
<dbReference type="SMART" id="SM00147">
    <property type="entry name" value="RasGEF"/>
    <property type="match status" value="1"/>
</dbReference>
<accession>A0A9D4M990</accession>
<evidence type="ECO:0000256" key="1">
    <source>
        <dbReference type="ARBA" id="ARBA00022658"/>
    </source>
</evidence>
<dbReference type="Pfam" id="PF00618">
    <property type="entry name" value="RasGEF_N"/>
    <property type="match status" value="1"/>
</dbReference>
<reference evidence="5" key="1">
    <citation type="journal article" date="2019" name="bioRxiv">
        <title>The Genome of the Zebra Mussel, Dreissena polymorpha: A Resource for Invasive Species Research.</title>
        <authorList>
            <person name="McCartney M.A."/>
            <person name="Auch B."/>
            <person name="Kono T."/>
            <person name="Mallez S."/>
            <person name="Zhang Y."/>
            <person name="Obille A."/>
            <person name="Becker A."/>
            <person name="Abrahante J.E."/>
            <person name="Garbe J."/>
            <person name="Badalamenti J.P."/>
            <person name="Herman A."/>
            <person name="Mangelson H."/>
            <person name="Liachko I."/>
            <person name="Sullivan S."/>
            <person name="Sone E.D."/>
            <person name="Koren S."/>
            <person name="Silverstein K.A.T."/>
            <person name="Beckman K.B."/>
            <person name="Gohl D.M."/>
        </authorList>
    </citation>
    <scope>NUCLEOTIDE SEQUENCE</scope>
    <source>
        <strain evidence="5">Duluth1</strain>
        <tissue evidence="5">Whole animal</tissue>
    </source>
</reference>
<dbReference type="PROSITE" id="PS50212">
    <property type="entry name" value="RASGEF_NTER"/>
    <property type="match status" value="1"/>
</dbReference>
<keyword evidence="1 2" id="KW-0344">Guanine-nucleotide releasing factor</keyword>
<dbReference type="Gene3D" id="1.20.870.10">
    <property type="entry name" value="Son of sevenless (SoS) protein Chain: S domain 1"/>
    <property type="match status" value="1"/>
</dbReference>
<evidence type="ECO:0000256" key="2">
    <source>
        <dbReference type="PROSITE-ProRule" id="PRU00168"/>
    </source>
</evidence>
<dbReference type="InterPro" id="IPR001895">
    <property type="entry name" value="RASGEF_cat_dom"/>
</dbReference>
<sequence>MQSLSQMFDKAGGGYDCHATNCNENDALMFKDGNLVAGSKEALIQHLVPTTEYNPDRTYVFTFLLSSRLFIRPHELLGEVCQVCTFQQNLTSDHIQKQKLGKFGQNVIQLLSEWTEMFPYDFRDERMMKQLKEISQRVLRVYPELRQDMGGITHNLLNKLAQLNRYEEVLSKLNAEAIKRSQTQIAPTTDIMEVCPSPLRLAEQLTHIELERLSQIGPEEFVQAFSKEETSKTVPVYRDMKKTHNLEAYVQWFNRLSYLVASEICSHLKKKNRVRLVEYFIDVAKECINIGNFNSLMAIIAGMNMNPVSRLKKTWAKVNKTKFGILELQMDPSNNFGSYRSCMKAAMWRAQGATDAREKIVIPFFSLFVKDIYFLNEGCPNRFENGNINFEKFWQMAKHISDFVTWQQVECPFAKHTDVLHYVLTSPVFSETTLSLASYECESPENSYDKERHKKLKAEAGL</sequence>
<dbReference type="Pfam" id="PF00617">
    <property type="entry name" value="RasGEF"/>
    <property type="match status" value="1"/>
</dbReference>
<dbReference type="InterPro" id="IPR008937">
    <property type="entry name" value="Ras-like_GEF"/>
</dbReference>
<dbReference type="PANTHER" id="PTHR23113">
    <property type="entry name" value="GUANINE NUCLEOTIDE EXCHANGE FACTOR"/>
    <property type="match status" value="1"/>
</dbReference>
<evidence type="ECO:0008006" key="7">
    <source>
        <dbReference type="Google" id="ProtNLM"/>
    </source>
</evidence>
<name>A0A9D4M990_DREPO</name>
<evidence type="ECO:0000313" key="6">
    <source>
        <dbReference type="Proteomes" id="UP000828390"/>
    </source>
</evidence>
<evidence type="ECO:0000259" key="3">
    <source>
        <dbReference type="PROSITE" id="PS50009"/>
    </source>
</evidence>
<protein>
    <recommendedName>
        <fullName evidence="7">Ras-GEF domain-containing family member 1B</fullName>
    </recommendedName>
</protein>
<dbReference type="Gene3D" id="1.10.840.10">
    <property type="entry name" value="Ras guanine-nucleotide exchange factors catalytic domain"/>
    <property type="match status" value="1"/>
</dbReference>
<organism evidence="5 6">
    <name type="scientific">Dreissena polymorpha</name>
    <name type="common">Zebra mussel</name>
    <name type="synonym">Mytilus polymorpha</name>
    <dbReference type="NCBI Taxonomy" id="45954"/>
    <lineage>
        <taxon>Eukaryota</taxon>
        <taxon>Metazoa</taxon>
        <taxon>Spiralia</taxon>
        <taxon>Lophotrochozoa</taxon>
        <taxon>Mollusca</taxon>
        <taxon>Bivalvia</taxon>
        <taxon>Autobranchia</taxon>
        <taxon>Heteroconchia</taxon>
        <taxon>Euheterodonta</taxon>
        <taxon>Imparidentia</taxon>
        <taxon>Neoheterodontei</taxon>
        <taxon>Myida</taxon>
        <taxon>Dreissenoidea</taxon>
        <taxon>Dreissenidae</taxon>
        <taxon>Dreissena</taxon>
    </lineage>
</organism>
<reference evidence="5" key="2">
    <citation type="submission" date="2020-11" db="EMBL/GenBank/DDBJ databases">
        <authorList>
            <person name="McCartney M.A."/>
            <person name="Auch B."/>
            <person name="Kono T."/>
            <person name="Mallez S."/>
            <person name="Becker A."/>
            <person name="Gohl D.M."/>
            <person name="Silverstein K.A.T."/>
            <person name="Koren S."/>
            <person name="Bechman K.B."/>
            <person name="Herman A."/>
            <person name="Abrahante J.E."/>
            <person name="Garbe J."/>
        </authorList>
    </citation>
    <scope>NUCLEOTIDE SEQUENCE</scope>
    <source>
        <strain evidence="5">Duluth1</strain>
        <tissue evidence="5">Whole animal</tissue>
    </source>
</reference>
<dbReference type="SUPFAM" id="SSF48366">
    <property type="entry name" value="Ras GEF"/>
    <property type="match status" value="1"/>
</dbReference>
<dbReference type="PANTHER" id="PTHR23113:SF356">
    <property type="entry name" value="FI05912P-RELATED"/>
    <property type="match status" value="1"/>
</dbReference>
<dbReference type="PROSITE" id="PS00720">
    <property type="entry name" value="RASGEF"/>
    <property type="match status" value="1"/>
</dbReference>
<dbReference type="InterPro" id="IPR023578">
    <property type="entry name" value="Ras_GEF_dom_sf"/>
</dbReference>